<keyword evidence="2" id="KW-1185">Reference proteome</keyword>
<dbReference type="Proteomes" id="UP001239111">
    <property type="component" value="Chromosome 2"/>
</dbReference>
<dbReference type="EMBL" id="CM056742">
    <property type="protein sequence ID" value="KAJ8676392.1"/>
    <property type="molecule type" value="Genomic_DNA"/>
</dbReference>
<organism evidence="1 2">
    <name type="scientific">Eretmocerus hayati</name>
    <dbReference type="NCBI Taxonomy" id="131215"/>
    <lineage>
        <taxon>Eukaryota</taxon>
        <taxon>Metazoa</taxon>
        <taxon>Ecdysozoa</taxon>
        <taxon>Arthropoda</taxon>
        <taxon>Hexapoda</taxon>
        <taxon>Insecta</taxon>
        <taxon>Pterygota</taxon>
        <taxon>Neoptera</taxon>
        <taxon>Endopterygota</taxon>
        <taxon>Hymenoptera</taxon>
        <taxon>Apocrita</taxon>
        <taxon>Proctotrupomorpha</taxon>
        <taxon>Chalcidoidea</taxon>
        <taxon>Aphelinidae</taxon>
        <taxon>Aphelininae</taxon>
        <taxon>Eretmocerus</taxon>
    </lineage>
</organism>
<name>A0ACC2P1R1_9HYME</name>
<evidence type="ECO:0000313" key="2">
    <source>
        <dbReference type="Proteomes" id="UP001239111"/>
    </source>
</evidence>
<gene>
    <name evidence="1" type="ORF">QAD02_012179</name>
</gene>
<comment type="caution">
    <text evidence="1">The sequence shown here is derived from an EMBL/GenBank/DDBJ whole genome shotgun (WGS) entry which is preliminary data.</text>
</comment>
<proteinExistence type="predicted"/>
<evidence type="ECO:0000313" key="1">
    <source>
        <dbReference type="EMBL" id="KAJ8676392.1"/>
    </source>
</evidence>
<reference evidence="1" key="1">
    <citation type="submission" date="2023-04" db="EMBL/GenBank/DDBJ databases">
        <title>A chromosome-level genome assembly of the parasitoid wasp Eretmocerus hayati.</title>
        <authorList>
            <person name="Zhong Y."/>
            <person name="Liu S."/>
            <person name="Liu Y."/>
        </authorList>
    </citation>
    <scope>NUCLEOTIDE SEQUENCE</scope>
    <source>
        <strain evidence="1">ZJU_SS_LIU_2023</strain>
    </source>
</reference>
<accession>A0ACC2P1R1</accession>
<sequence length="1545" mass="175918">MSHSIEPQKRKIQDDGLTCIMCGGSDKVVQNPKQGTFVTVKAAADRRKDEISGRFNSLYDPLLEQQKFSWHRECFASYVSEGKIARRESELSKNRKQPAAGFQSLRDPQIENSPSSLSLNRTRRVPLDSKIHEVCVICGDKTKGKEIKTLLLSETSAAQKFLAASRKKLDAVFDKISDCSNVENLLARGIRYHGPCMRNYLYFGEEVRGKVGRPPTTTPEQIIETAFEGFVRTVNFTNNAFELSFLTKNVNNSIEEKKFHVNNRTMKEFLIKKYGENIFFTYPNDKTKSQLVVITGVSIEKLLEKLRQLDDPKGQIQIVTQKLKDEITSMDLDLKDYVCDSHTIETYLNNLKLPPIWYYFLEQLLNDKKLFVNGSTKVIRAKSIFLDVCFTMRGTLTAKHIAVANTLHHITRSKHIISILFKLGHSISYTDMWTFDLYMLKKIVYDQTVTLLKNPSNIVYDPALFLHGGVDNKDFPNDNLDGKNTAHVTTMVLYQQSSASVNNIACFILKDLVKGMDITLLKSPPLEHIEITNRKPKTPYYGDIDTFKRKPDHRSKLLWILSGLNVQNGNHVYKETDAIVPNWSGLHQMLSTEVVPLSNVGFCPLVPHAPTSYDVVYTSMKIFEDICRGNGKQYSVLTADMAIYLMLQLISLQPIRPFPKMKFRIGTFHLQKNWLVCLGQLIDGCGIETILIDLDIYGENTMKSILNGLHYNRGVRAHKLMYESIRVLQIFEYFENFSSEAQSTISSQKMNSFRECIADKDSTKAQEIAELLGTELTCFEEKFSAFLEARCKDDENFLFFNNYCNMVEILLDSIQSDREGNLELHLSSTREMLPYFFSMNHPLYSRGVSLYLQDMLNMPDSVIADLKDGMLSVKRKPGIFNGEGGDLALEQSQNRSAALSGGLVGQTQDEMAMQKWIMLWPIKSGIRDALLSFCDLKDDTSSDFDPCTHKDWGEGRLNRDAQDVTKIIDTLVSKKIFDVSKDHKSLHNIHNGKCASPEIASFLLSLKETGENLLRNFIDERFIKNEKSVFDRIPKVIVKNFNYIEKSKLTKNDEKLTNTKELLDTQQIAMLASQRGYSLHDLGAYELLSYPKALSNSNGFYKKSKKSELMEQIEKRTNCNQVLPIVPSQSNRRVHIFDGMVLVHLLQPTKFKTFHEFGTAFFTHVVSFYQQPNVSQIHIVFDRYDELGIKTVESILRSNDLKTGTMVIESPLTKIPKDIKDLMTNPKNKLELVKFLCLNSFKFVKLRQDQELFISGGFEDITKCYKIQVETMFNVPEITSNHLEADTRIFVHALYDLKRDSEIVLHSVDTDVFILAIHFWPLLNSKGCSALWFRITNQKSRTLACHVAANSLKKNVCDVLPALHAFTGCDTTSKIGTKKKGLDLIDDEEWRRALTNLGNGHILSKEEFSEIERLYLHIFKKHGSSADEARSSIFSQSCGIGLKLASIPCTSDALYQHTLRASAQTYIWRNAAFAVYNQLDLLKFGFTQKDGALMPLFMTKTPLPEDLIFPCKCTKSCKTNACSCKKNNVKCVQLCGCNFDECQNL</sequence>
<protein>
    <submittedName>
        <fullName evidence="1">Uncharacterized protein</fullName>
    </submittedName>
</protein>